<gene>
    <name evidence="3" type="ORF">FCC1311_070742</name>
</gene>
<accession>A0A2R5GSJ8</accession>
<feature type="coiled-coil region" evidence="1">
    <location>
        <begin position="245"/>
        <end position="438"/>
    </location>
</feature>
<dbReference type="InParanoid" id="A0A2R5GSJ8"/>
<keyword evidence="4" id="KW-1185">Reference proteome</keyword>
<dbReference type="AlphaFoldDB" id="A0A2R5GSJ8"/>
<organism evidence="3 4">
    <name type="scientific">Hondaea fermentalgiana</name>
    <dbReference type="NCBI Taxonomy" id="2315210"/>
    <lineage>
        <taxon>Eukaryota</taxon>
        <taxon>Sar</taxon>
        <taxon>Stramenopiles</taxon>
        <taxon>Bigyra</taxon>
        <taxon>Labyrinthulomycetes</taxon>
        <taxon>Thraustochytrida</taxon>
        <taxon>Thraustochytriidae</taxon>
        <taxon>Hondaea</taxon>
    </lineage>
</organism>
<name>A0A2R5GSJ8_9STRA</name>
<dbReference type="Proteomes" id="UP000241890">
    <property type="component" value="Unassembled WGS sequence"/>
</dbReference>
<comment type="caution">
    <text evidence="3">The sequence shown here is derived from an EMBL/GenBank/DDBJ whole genome shotgun (WGS) entry which is preliminary data.</text>
</comment>
<feature type="compositionally biased region" description="Low complexity" evidence="2">
    <location>
        <begin position="85"/>
        <end position="100"/>
    </location>
</feature>
<proteinExistence type="predicted"/>
<evidence type="ECO:0000313" key="3">
    <source>
        <dbReference type="EMBL" id="GBG30854.1"/>
    </source>
</evidence>
<feature type="coiled-coil region" evidence="1">
    <location>
        <begin position="136"/>
        <end position="212"/>
    </location>
</feature>
<dbReference type="Gene3D" id="1.20.5.340">
    <property type="match status" value="1"/>
</dbReference>
<protein>
    <submittedName>
        <fullName evidence="3">Uncharacterized protein</fullName>
    </submittedName>
</protein>
<dbReference type="EMBL" id="BEYU01000084">
    <property type="protein sequence ID" value="GBG30854.1"/>
    <property type="molecule type" value="Genomic_DNA"/>
</dbReference>
<keyword evidence="1" id="KW-0175">Coiled coil</keyword>
<evidence type="ECO:0000313" key="4">
    <source>
        <dbReference type="Proteomes" id="UP000241890"/>
    </source>
</evidence>
<feature type="region of interest" description="Disordered" evidence="2">
    <location>
        <begin position="76"/>
        <end position="108"/>
    </location>
</feature>
<reference evidence="3 4" key="1">
    <citation type="submission" date="2017-12" db="EMBL/GenBank/DDBJ databases">
        <title>Sequencing, de novo assembly and annotation of complete genome of a new Thraustochytrid species, strain FCC1311.</title>
        <authorList>
            <person name="Sedici K."/>
            <person name="Godart F."/>
            <person name="Aiese Cigliano R."/>
            <person name="Sanseverino W."/>
            <person name="Barakat M."/>
            <person name="Ortet P."/>
            <person name="Marechal E."/>
            <person name="Cagnac O."/>
            <person name="Amato A."/>
        </authorList>
    </citation>
    <scope>NUCLEOTIDE SEQUENCE [LARGE SCALE GENOMIC DNA]</scope>
</reference>
<feature type="region of interest" description="Disordered" evidence="2">
    <location>
        <begin position="20"/>
        <end position="55"/>
    </location>
</feature>
<feature type="compositionally biased region" description="Low complexity" evidence="2">
    <location>
        <begin position="29"/>
        <end position="49"/>
    </location>
</feature>
<evidence type="ECO:0000256" key="1">
    <source>
        <dbReference type="SAM" id="Coils"/>
    </source>
</evidence>
<evidence type="ECO:0000256" key="2">
    <source>
        <dbReference type="SAM" id="MobiDB-lite"/>
    </source>
</evidence>
<sequence length="547" mass="60528">MSLDARICEERARLALAKERLRGRRRDLGLASSTISSSSSSSSSSTATESKGRLELNEFSANRRFEYRSPRKTARGVSVRVTSCAPATAPAKQPQTPASARIQGREEATPRRKALHNATAREAALAAKASLHERKLAFAERELTAKADLLETLSRNEHDLTDQVQNAREEIEVLRKDKLDLTSERDVARKRVYALSERVSSLEKKLKKALEDGASRADASSNEAHSARTRVQVVERELAAVRATLGQTRERLENCETSLEDAESRATAAEERAREFEERCSAAEEAFSAENLGRQEYSDKCRVLEQECASLRAAFEGESGEAKRHETALAKISEQLAAERERASALEAQLKSSLEEARKELEAARRQATEALECQARAEERAKAAEAERSSALTRFQDQFQHMHEQFARTTLTVNAETDALRREAESLRAQLAEATRKHVVASSAVSLASSQVSSHNLPLRENHPAEIAEVEELLVDVDLPNGDSAELVVRSTDDPAEAIAAFSVTHALSPRVAAHLEEYVCAQLRRAPVPLSREPSRLRKLSQLRK</sequence>